<reference evidence="2 3" key="1">
    <citation type="submission" date="2022-03" db="EMBL/GenBank/DDBJ databases">
        <title>Complete genome sequence of Lysobacter capsici VKM B-2533 and Lysobacter gummosus 10.1.1, promising sources of lytic agents.</title>
        <authorList>
            <person name="Tarlachkov S.V."/>
            <person name="Kudryakova I.V."/>
            <person name="Afoshin A.S."/>
            <person name="Leontyevskaya E.A."/>
            <person name="Leontyevskaya N.V."/>
        </authorList>
    </citation>
    <scope>NUCLEOTIDE SEQUENCE [LARGE SCALE GENOMIC DNA]</scope>
    <source>
        <strain evidence="2 3">10.1.1</strain>
    </source>
</reference>
<dbReference type="RefSeq" id="WP_148649141.1">
    <property type="nucleotide sequence ID" value="NZ_CP011131.1"/>
</dbReference>
<feature type="transmembrane region" description="Helical" evidence="1">
    <location>
        <begin position="149"/>
        <end position="175"/>
    </location>
</feature>
<evidence type="ECO:0000256" key="1">
    <source>
        <dbReference type="SAM" id="Phobius"/>
    </source>
</evidence>
<sequence>MDAKPLELMQLQGVLEGLEVMKTETSAGQRLGFNAYRFSFGERSLVFYSLRGIGSTAPFLAAGDRVEVIAHWYGNMPREEGLVYALRNLEDGRVYLAHGIFRIRFSDRAMTTFTARWLRDMVQVLGMLALTTTLLLGVISLFVGADWSPMLICAGVCAIGIAMVVLSYAIGRALWRLGWTTQRQRLAQRVYAAFGLGSPLASRLPARVYEV</sequence>
<name>A0ABY3XE52_9GAMM</name>
<feature type="transmembrane region" description="Helical" evidence="1">
    <location>
        <begin position="124"/>
        <end position="143"/>
    </location>
</feature>
<proteinExistence type="predicted"/>
<dbReference type="Proteomes" id="UP000829194">
    <property type="component" value="Chromosome"/>
</dbReference>
<dbReference type="EMBL" id="CP093547">
    <property type="protein sequence ID" value="UNP29622.1"/>
    <property type="molecule type" value="Genomic_DNA"/>
</dbReference>
<keyword evidence="1" id="KW-0472">Membrane</keyword>
<gene>
    <name evidence="2" type="ORF">MOV92_24750</name>
</gene>
<evidence type="ECO:0000313" key="2">
    <source>
        <dbReference type="EMBL" id="UNP29622.1"/>
    </source>
</evidence>
<accession>A0ABY3XE52</accession>
<keyword evidence="1" id="KW-1133">Transmembrane helix</keyword>
<evidence type="ECO:0000313" key="3">
    <source>
        <dbReference type="Proteomes" id="UP000829194"/>
    </source>
</evidence>
<organism evidence="2 3">
    <name type="scientific">Lysobacter gummosus</name>
    <dbReference type="NCBI Taxonomy" id="262324"/>
    <lineage>
        <taxon>Bacteria</taxon>
        <taxon>Pseudomonadati</taxon>
        <taxon>Pseudomonadota</taxon>
        <taxon>Gammaproteobacteria</taxon>
        <taxon>Lysobacterales</taxon>
        <taxon>Lysobacteraceae</taxon>
        <taxon>Lysobacter</taxon>
    </lineage>
</organism>
<keyword evidence="3" id="KW-1185">Reference proteome</keyword>
<keyword evidence="1" id="KW-0812">Transmembrane</keyword>
<protein>
    <recommendedName>
        <fullName evidence="4">DUF2812 domain-containing protein</fullName>
    </recommendedName>
</protein>
<evidence type="ECO:0008006" key="4">
    <source>
        <dbReference type="Google" id="ProtNLM"/>
    </source>
</evidence>